<feature type="transmembrane region" description="Helical" evidence="6">
    <location>
        <begin position="335"/>
        <end position="359"/>
    </location>
</feature>
<evidence type="ECO:0000256" key="4">
    <source>
        <dbReference type="ARBA" id="ARBA00022989"/>
    </source>
</evidence>
<feature type="transmembrane region" description="Helical" evidence="6">
    <location>
        <begin position="21"/>
        <end position="41"/>
    </location>
</feature>
<feature type="transmembrane region" description="Helical" evidence="6">
    <location>
        <begin position="301"/>
        <end position="323"/>
    </location>
</feature>
<keyword evidence="3 6" id="KW-0812">Transmembrane</keyword>
<comment type="caution">
    <text evidence="7">The sequence shown here is derived from an EMBL/GenBank/DDBJ whole genome shotgun (WGS) entry which is preliminary data.</text>
</comment>
<feature type="transmembrane region" description="Helical" evidence="6">
    <location>
        <begin position="392"/>
        <end position="414"/>
    </location>
</feature>
<feature type="transmembrane region" description="Helical" evidence="6">
    <location>
        <begin position="93"/>
        <end position="117"/>
    </location>
</feature>
<reference evidence="7 8" key="1">
    <citation type="submission" date="2012-01" db="EMBL/GenBank/DDBJ databases">
        <title>The Genome Sequence of Odoribacter laneus YIT 12061.</title>
        <authorList>
            <consortium name="The Broad Institute Genome Sequencing Platform"/>
            <person name="Earl A."/>
            <person name="Ward D."/>
            <person name="Feldgarden M."/>
            <person name="Gevers D."/>
            <person name="Morotomi M."/>
            <person name="Young S.K."/>
            <person name="Zeng Q."/>
            <person name="Gargeya S."/>
            <person name="Fitzgerald M."/>
            <person name="Haas B."/>
            <person name="Abouelleil A."/>
            <person name="Alvarado L."/>
            <person name="Arachchi H.M."/>
            <person name="Berlin A."/>
            <person name="Chapman S.B."/>
            <person name="Gearin G."/>
            <person name="Goldberg J."/>
            <person name="Griggs A."/>
            <person name="Gujja S."/>
            <person name="Hansen M."/>
            <person name="Heiman D."/>
            <person name="Howarth C."/>
            <person name="Larimer J."/>
            <person name="Lui A."/>
            <person name="MacDonald P.J.P."/>
            <person name="McCowen C."/>
            <person name="Montmayeur A."/>
            <person name="Murphy C."/>
            <person name="Neiman D."/>
            <person name="Pearson M."/>
            <person name="Priest M."/>
            <person name="Roberts A."/>
            <person name="Saif S."/>
            <person name="Shea T."/>
            <person name="Sisk P."/>
            <person name="Stolte C."/>
            <person name="Sykes S."/>
            <person name="Wortman J."/>
            <person name="Nusbaum C."/>
            <person name="Birren B."/>
        </authorList>
    </citation>
    <scope>NUCLEOTIDE SEQUENCE [LARGE SCALE GENOMIC DNA]</scope>
    <source>
        <strain evidence="7 8">YIT 12061</strain>
    </source>
</reference>
<dbReference type="GO" id="GO:0005886">
    <property type="term" value="C:plasma membrane"/>
    <property type="evidence" value="ECO:0007669"/>
    <property type="project" value="UniProtKB-SubCell"/>
</dbReference>
<dbReference type="GeneID" id="98067772"/>
<accession>H1DCP5</accession>
<proteinExistence type="predicted"/>
<dbReference type="AlphaFoldDB" id="H1DCP5"/>
<dbReference type="InterPro" id="IPR050833">
    <property type="entry name" value="Poly_Biosynth_Transport"/>
</dbReference>
<evidence type="ECO:0008006" key="9">
    <source>
        <dbReference type="Google" id="ProtNLM"/>
    </source>
</evidence>
<gene>
    <name evidence="7" type="ORF">HMPREF9449_00102</name>
</gene>
<comment type="subcellular location">
    <subcellularLocation>
        <location evidence="1">Cell membrane</location>
        <topology evidence="1">Multi-pass membrane protein</topology>
    </subcellularLocation>
</comment>
<feature type="transmembrane region" description="Helical" evidence="6">
    <location>
        <begin position="182"/>
        <end position="201"/>
    </location>
</feature>
<evidence type="ECO:0000256" key="6">
    <source>
        <dbReference type="SAM" id="Phobius"/>
    </source>
</evidence>
<dbReference type="PANTHER" id="PTHR30250:SF11">
    <property type="entry name" value="O-ANTIGEN TRANSPORTER-RELATED"/>
    <property type="match status" value="1"/>
</dbReference>
<feature type="transmembrane region" description="Helical" evidence="6">
    <location>
        <begin position="155"/>
        <end position="176"/>
    </location>
</feature>
<evidence type="ECO:0000256" key="5">
    <source>
        <dbReference type="ARBA" id="ARBA00023136"/>
    </source>
</evidence>
<dbReference type="eggNOG" id="COG2244">
    <property type="taxonomic scope" value="Bacteria"/>
</dbReference>
<feature type="transmembrane region" description="Helical" evidence="6">
    <location>
        <begin position="213"/>
        <end position="232"/>
    </location>
</feature>
<keyword evidence="2" id="KW-1003">Cell membrane</keyword>
<evidence type="ECO:0000256" key="2">
    <source>
        <dbReference type="ARBA" id="ARBA00022475"/>
    </source>
</evidence>
<keyword evidence="5 6" id="KW-0472">Membrane</keyword>
<dbReference type="EMBL" id="ADMC01000001">
    <property type="protein sequence ID" value="EHP51100.1"/>
    <property type="molecule type" value="Genomic_DNA"/>
</dbReference>
<dbReference type="RefSeq" id="WP_009135256.1">
    <property type="nucleotide sequence ID" value="NZ_JH594596.1"/>
</dbReference>
<feature type="transmembrane region" description="Helical" evidence="6">
    <location>
        <begin position="366"/>
        <end position="386"/>
    </location>
</feature>
<sequence length="424" mass="47551">MNIRKYIKNNSIIKTGATYSFWATLKSLSTTAVGIAVMLWLTPLELGKWNTVSIFLAYAPFLQLGIQSGLNIELPVKLGGGKQDDAETLIANGYGYAIIISIIIGIIGLITAIVYGISGNIDILAGILTITLVAICSSFQLHFIARFRSAKAFDALSTIFKIEIPFILLCTIFVYLYHYWGILLYNIIINLFNVVLMLKYAPFKHIKPCIKKLTIMHMGKIGIALMVLVQLRTAAQTLPRWIIIFRGGVEKLGLFTPATAIQSLICLIPSQVAQFFHPQMGYLYGKTGLAKSMWNPVKKMVVLLPIVSLPIAVFIWILSPWLLDTFFPNYVEALWPMRIMAIAFIFTSSATTSWILNTLKAFRYSYIYAIIDFAGCFVYPLIMTYILPYNVLTSVTIGLAINSIISYIINILILRHVLHMSKYN</sequence>
<dbReference type="Proteomes" id="UP000004892">
    <property type="component" value="Unassembled WGS sequence"/>
</dbReference>
<evidence type="ECO:0000313" key="8">
    <source>
        <dbReference type="Proteomes" id="UP000004892"/>
    </source>
</evidence>
<organism evidence="7 8">
    <name type="scientific">Odoribacter laneus YIT 12061</name>
    <dbReference type="NCBI Taxonomy" id="742817"/>
    <lineage>
        <taxon>Bacteria</taxon>
        <taxon>Pseudomonadati</taxon>
        <taxon>Bacteroidota</taxon>
        <taxon>Bacteroidia</taxon>
        <taxon>Bacteroidales</taxon>
        <taxon>Odoribacteraceae</taxon>
        <taxon>Odoribacter</taxon>
    </lineage>
</organism>
<dbReference type="STRING" id="742817.HMPREF9449_00102"/>
<evidence type="ECO:0000313" key="7">
    <source>
        <dbReference type="EMBL" id="EHP51100.1"/>
    </source>
</evidence>
<name>H1DCP5_9BACT</name>
<evidence type="ECO:0000256" key="3">
    <source>
        <dbReference type="ARBA" id="ARBA00022692"/>
    </source>
</evidence>
<keyword evidence="4 6" id="KW-1133">Transmembrane helix</keyword>
<dbReference type="PATRIC" id="fig|742817.3.peg.105"/>
<dbReference type="HOGENOM" id="CLU_646955_0_0_10"/>
<keyword evidence="8" id="KW-1185">Reference proteome</keyword>
<protein>
    <recommendedName>
        <fullName evidence="9">Polysaccharide biosynthesis protein C-terminal domain-containing protein</fullName>
    </recommendedName>
</protein>
<evidence type="ECO:0000256" key="1">
    <source>
        <dbReference type="ARBA" id="ARBA00004651"/>
    </source>
</evidence>
<feature type="transmembrane region" description="Helical" evidence="6">
    <location>
        <begin position="123"/>
        <end position="143"/>
    </location>
</feature>
<dbReference type="PANTHER" id="PTHR30250">
    <property type="entry name" value="PST FAMILY PREDICTED COLANIC ACID TRANSPORTER"/>
    <property type="match status" value="1"/>
</dbReference>